<keyword evidence="5" id="KW-0479">Metal-binding</keyword>
<dbReference type="Proteomes" id="UP000615446">
    <property type="component" value="Unassembled WGS sequence"/>
</dbReference>
<gene>
    <name evidence="10" type="ORF">RCL2_002119600</name>
</gene>
<protein>
    <submittedName>
        <fullName evidence="10">Putative nuclease HARBI1</fullName>
    </submittedName>
</protein>
<dbReference type="InterPro" id="IPR027806">
    <property type="entry name" value="HARBI1_dom"/>
</dbReference>
<evidence type="ECO:0000256" key="7">
    <source>
        <dbReference type="ARBA" id="ARBA00023242"/>
    </source>
</evidence>
<dbReference type="AlphaFoldDB" id="A0A8H3LY29"/>
<reference evidence="10" key="1">
    <citation type="submission" date="2019-10" db="EMBL/GenBank/DDBJ databases">
        <title>Conservation and host-specific expression of non-tandemly repeated heterogenous ribosome RNA gene in arbuscular mycorrhizal fungi.</title>
        <authorList>
            <person name="Maeda T."/>
            <person name="Kobayashi Y."/>
            <person name="Nakagawa T."/>
            <person name="Ezawa T."/>
            <person name="Yamaguchi K."/>
            <person name="Bino T."/>
            <person name="Nishimoto Y."/>
            <person name="Shigenobu S."/>
            <person name="Kawaguchi M."/>
        </authorList>
    </citation>
    <scope>NUCLEOTIDE SEQUENCE</scope>
    <source>
        <strain evidence="10">HR1</strain>
    </source>
</reference>
<comment type="caution">
    <text evidence="10">The sequence shown here is derived from an EMBL/GenBank/DDBJ whole genome shotgun (WGS) entry which is preliminary data.</text>
</comment>
<dbReference type="EMBL" id="BLAL01000236">
    <property type="protein sequence ID" value="GES94466.1"/>
    <property type="molecule type" value="Genomic_DNA"/>
</dbReference>
<evidence type="ECO:0000313" key="10">
    <source>
        <dbReference type="EMBL" id="GES94466.1"/>
    </source>
</evidence>
<dbReference type="PANTHER" id="PTHR22930">
    <property type="match status" value="1"/>
</dbReference>
<evidence type="ECO:0000313" key="11">
    <source>
        <dbReference type="Proteomes" id="UP000615446"/>
    </source>
</evidence>
<dbReference type="GO" id="GO:0046872">
    <property type="term" value="F:metal ion binding"/>
    <property type="evidence" value="ECO:0007669"/>
    <property type="project" value="UniProtKB-KW"/>
</dbReference>
<keyword evidence="6" id="KW-0378">Hydrolase</keyword>
<accession>A0A8H3LY29</accession>
<evidence type="ECO:0000256" key="8">
    <source>
        <dbReference type="SAM" id="MobiDB-lite"/>
    </source>
</evidence>
<evidence type="ECO:0000256" key="6">
    <source>
        <dbReference type="ARBA" id="ARBA00022801"/>
    </source>
</evidence>
<keyword evidence="7" id="KW-0539">Nucleus</keyword>
<evidence type="ECO:0000256" key="3">
    <source>
        <dbReference type="ARBA" id="ARBA00006958"/>
    </source>
</evidence>
<dbReference type="GO" id="GO:0004518">
    <property type="term" value="F:nuclease activity"/>
    <property type="evidence" value="ECO:0007669"/>
    <property type="project" value="UniProtKB-KW"/>
</dbReference>
<evidence type="ECO:0000256" key="2">
    <source>
        <dbReference type="ARBA" id="ARBA00004123"/>
    </source>
</evidence>
<dbReference type="InterPro" id="IPR045249">
    <property type="entry name" value="HARBI1-like"/>
</dbReference>
<comment type="cofactor">
    <cofactor evidence="1">
        <name>a divalent metal cation</name>
        <dbReference type="ChEBI" id="CHEBI:60240"/>
    </cofactor>
</comment>
<dbReference type="Pfam" id="PF13359">
    <property type="entry name" value="DDE_Tnp_4"/>
    <property type="match status" value="1"/>
</dbReference>
<organism evidence="10 11">
    <name type="scientific">Rhizophagus clarus</name>
    <dbReference type="NCBI Taxonomy" id="94130"/>
    <lineage>
        <taxon>Eukaryota</taxon>
        <taxon>Fungi</taxon>
        <taxon>Fungi incertae sedis</taxon>
        <taxon>Mucoromycota</taxon>
        <taxon>Glomeromycotina</taxon>
        <taxon>Glomeromycetes</taxon>
        <taxon>Glomerales</taxon>
        <taxon>Glomeraceae</taxon>
        <taxon>Rhizophagus</taxon>
    </lineage>
</organism>
<dbReference type="GO" id="GO:0016787">
    <property type="term" value="F:hydrolase activity"/>
    <property type="evidence" value="ECO:0007669"/>
    <property type="project" value="UniProtKB-KW"/>
</dbReference>
<dbReference type="PANTHER" id="PTHR22930:SF85">
    <property type="entry name" value="GH03217P-RELATED"/>
    <property type="match status" value="1"/>
</dbReference>
<evidence type="ECO:0000256" key="4">
    <source>
        <dbReference type="ARBA" id="ARBA00022722"/>
    </source>
</evidence>
<comment type="subcellular location">
    <subcellularLocation>
        <location evidence="2">Nucleus</location>
    </subcellularLocation>
</comment>
<proteinExistence type="inferred from homology"/>
<keyword evidence="4" id="KW-0540">Nuclease</keyword>
<dbReference type="GO" id="GO:0005634">
    <property type="term" value="C:nucleus"/>
    <property type="evidence" value="ECO:0007669"/>
    <property type="project" value="UniProtKB-SubCell"/>
</dbReference>
<feature type="domain" description="DDE Tnp4" evidence="9">
    <location>
        <begin position="179"/>
        <end position="304"/>
    </location>
</feature>
<dbReference type="OrthoDB" id="2445244at2759"/>
<evidence type="ECO:0000259" key="9">
    <source>
        <dbReference type="Pfam" id="PF13359"/>
    </source>
</evidence>
<sequence>MAYQQNIENLLLTLFIKSKAEEDEEVVFLGLCTLLDSHYLESRIYNVAKSQAWWHLIVPKYDDTRFKKIMRMDSQSFQNFLLKIQLHPIFQPTGNRQQAPVELQLAIFLRRVGTKDEIFGICSRYDISEGTVYLYCKRVMIAILSLKNELVKWPTGELKRMVHLGFNNIGGFNNVIGAIDGTHIILGTAPLKQPEIYWNRKKKYSIQCQGIVDHRGIFINYEIGWPGSVHDAKVYRNSFFYQNVSTLIKGWDYLLGDSAYPLSTFHIKPFNNPVNNLETQFNITHSLHRVVVENAFETNNDSWDELDENDDSNSDSDNESNSKENNNICNLNENSLRRAGELKRNQIITQLF</sequence>
<evidence type="ECO:0000256" key="5">
    <source>
        <dbReference type="ARBA" id="ARBA00022723"/>
    </source>
</evidence>
<feature type="compositionally biased region" description="Acidic residues" evidence="8">
    <location>
        <begin position="302"/>
        <end position="318"/>
    </location>
</feature>
<comment type="similarity">
    <text evidence="3">Belongs to the HARBI1 family.</text>
</comment>
<name>A0A8H3LY29_9GLOM</name>
<evidence type="ECO:0000256" key="1">
    <source>
        <dbReference type="ARBA" id="ARBA00001968"/>
    </source>
</evidence>
<feature type="region of interest" description="Disordered" evidence="8">
    <location>
        <begin position="301"/>
        <end position="329"/>
    </location>
</feature>